<feature type="domain" description="Semialdehyde dehydrogenase NAD-binding" evidence="16">
    <location>
        <begin position="2"/>
        <end position="117"/>
    </location>
</feature>
<dbReference type="EC" id="1.2.1.11" evidence="6 15"/>
<dbReference type="Pfam" id="PF02774">
    <property type="entry name" value="Semialdhyde_dhC"/>
    <property type="match status" value="1"/>
</dbReference>
<comment type="pathway">
    <text evidence="1 15">Amino-acid biosynthesis; L-methionine biosynthesis via de novo pathway; L-homoserine from L-aspartate: step 2/3.</text>
</comment>
<evidence type="ECO:0000313" key="17">
    <source>
        <dbReference type="EMBL" id="MFC4268158.1"/>
    </source>
</evidence>
<accession>A0ABV8R7I8</accession>
<protein>
    <recommendedName>
        <fullName evidence="6 15">Aspartate-semialdehyde dehydrogenase</fullName>
        <shortName evidence="15">ASA dehydrogenase</shortName>
        <shortName evidence="15">ASADH</shortName>
        <ecNumber evidence="6 15">1.2.1.11</ecNumber>
    </recommendedName>
    <alternativeName>
        <fullName evidence="15">Aspartate-beta-semialdehyde dehydrogenase</fullName>
    </alternativeName>
</protein>
<keyword evidence="8 15" id="KW-0791">Threonine biosynthesis</keyword>
<keyword evidence="12 15" id="KW-0457">Lysine biosynthesis</keyword>
<dbReference type="GO" id="GO:0004073">
    <property type="term" value="F:aspartate-semialdehyde dehydrogenase activity"/>
    <property type="evidence" value="ECO:0007669"/>
    <property type="project" value="UniProtKB-EC"/>
</dbReference>
<comment type="function">
    <text evidence="15">Catalyzes the NADPH-dependent formation of L-aspartate-semialdehyde (L-ASA) by the reductive dephosphorylation of L-aspartyl-4-phosphate.</text>
</comment>
<dbReference type="Gene3D" id="3.30.360.10">
    <property type="entry name" value="Dihydrodipicolinate Reductase, domain 2"/>
    <property type="match status" value="1"/>
</dbReference>
<keyword evidence="7 15" id="KW-0028">Amino-acid biosynthesis</keyword>
<dbReference type="PANTHER" id="PTHR46278:SF2">
    <property type="entry name" value="ASPARTATE-SEMIALDEHYDE DEHYDROGENASE"/>
    <property type="match status" value="1"/>
</dbReference>
<feature type="active site" description="Acyl-thioester intermediate" evidence="15">
    <location>
        <position position="126"/>
    </location>
</feature>
<evidence type="ECO:0000256" key="14">
    <source>
        <dbReference type="ARBA" id="ARBA00047891"/>
    </source>
</evidence>
<feature type="binding site" evidence="15">
    <location>
        <position position="307"/>
    </location>
    <ligand>
        <name>NADP(+)</name>
        <dbReference type="ChEBI" id="CHEBI:58349"/>
    </ligand>
</feature>
<keyword evidence="13 15" id="KW-0486">Methionine biosynthesis</keyword>
<evidence type="ECO:0000256" key="12">
    <source>
        <dbReference type="ARBA" id="ARBA00023154"/>
    </source>
</evidence>
<feature type="binding site" evidence="15">
    <location>
        <position position="97"/>
    </location>
    <ligand>
        <name>phosphate</name>
        <dbReference type="ChEBI" id="CHEBI:43474"/>
    </ligand>
</feature>
<dbReference type="InterPro" id="IPR012080">
    <property type="entry name" value="Asp_semialdehyde_DH"/>
</dbReference>
<evidence type="ECO:0000256" key="13">
    <source>
        <dbReference type="ARBA" id="ARBA00023167"/>
    </source>
</evidence>
<reference evidence="18" key="1">
    <citation type="journal article" date="2019" name="Int. J. Syst. Evol. Microbiol.">
        <title>The Global Catalogue of Microorganisms (GCM) 10K type strain sequencing project: providing services to taxonomists for standard genome sequencing and annotation.</title>
        <authorList>
            <consortium name="The Broad Institute Genomics Platform"/>
            <consortium name="The Broad Institute Genome Sequencing Center for Infectious Disease"/>
            <person name="Wu L."/>
            <person name="Ma J."/>
        </authorList>
    </citation>
    <scope>NUCLEOTIDE SEQUENCE [LARGE SCALE GENOMIC DNA]</scope>
    <source>
        <strain evidence="18">CECT 8655</strain>
    </source>
</reference>
<dbReference type="HAMAP" id="MF_02121">
    <property type="entry name" value="ASADH"/>
    <property type="match status" value="1"/>
</dbReference>
<gene>
    <name evidence="15" type="primary">asd</name>
    <name evidence="17" type="ORF">ACFOWD_04505</name>
</gene>
<dbReference type="InterPro" id="IPR012280">
    <property type="entry name" value="Semialdhyde_DH_dimer_dom"/>
</dbReference>
<comment type="similarity">
    <text evidence="4 15">Belongs to the aspartate-semialdehyde dehydrogenase family.</text>
</comment>
<dbReference type="Proteomes" id="UP001595826">
    <property type="component" value="Unassembled WGS sequence"/>
</dbReference>
<dbReference type="EMBL" id="JBHSCY010000001">
    <property type="protein sequence ID" value="MFC4268158.1"/>
    <property type="molecule type" value="Genomic_DNA"/>
</dbReference>
<dbReference type="InterPro" id="IPR036291">
    <property type="entry name" value="NAD(P)-bd_dom_sf"/>
</dbReference>
<dbReference type="InterPro" id="IPR005986">
    <property type="entry name" value="Asp_semialdehyde_DH_beta"/>
</dbReference>
<proteinExistence type="inferred from homology"/>
<dbReference type="RefSeq" id="WP_377408470.1">
    <property type="nucleotide sequence ID" value="NZ_JBHSCY010000001.1"/>
</dbReference>
<feature type="binding site" evidence="15">
    <location>
        <begin position="156"/>
        <end position="157"/>
    </location>
    <ligand>
        <name>NADP(+)</name>
        <dbReference type="ChEBI" id="CHEBI:58349"/>
    </ligand>
</feature>
<evidence type="ECO:0000256" key="11">
    <source>
        <dbReference type="ARBA" id="ARBA00023002"/>
    </source>
</evidence>
<evidence type="ECO:0000259" key="16">
    <source>
        <dbReference type="SMART" id="SM00859"/>
    </source>
</evidence>
<dbReference type="NCBIfam" id="NF011456">
    <property type="entry name" value="PRK14874.1"/>
    <property type="match status" value="1"/>
</dbReference>
<evidence type="ECO:0000256" key="4">
    <source>
        <dbReference type="ARBA" id="ARBA00010584"/>
    </source>
</evidence>
<comment type="subunit">
    <text evidence="5 15">Homodimer.</text>
</comment>
<feature type="active site" description="Proton acceptor" evidence="15">
    <location>
        <position position="234"/>
    </location>
</feature>
<keyword evidence="18" id="KW-1185">Reference proteome</keyword>
<name>A0ABV8R7I8_9FLAO</name>
<evidence type="ECO:0000256" key="1">
    <source>
        <dbReference type="ARBA" id="ARBA00005021"/>
    </source>
</evidence>
<evidence type="ECO:0000256" key="6">
    <source>
        <dbReference type="ARBA" id="ARBA00013120"/>
    </source>
</evidence>
<comment type="pathway">
    <text evidence="3 15">Amino-acid biosynthesis; L-threonine biosynthesis; L-threonine from L-aspartate: step 2/5.</text>
</comment>
<evidence type="ECO:0000313" key="18">
    <source>
        <dbReference type="Proteomes" id="UP001595826"/>
    </source>
</evidence>
<evidence type="ECO:0000256" key="15">
    <source>
        <dbReference type="HAMAP-Rule" id="MF_02121"/>
    </source>
</evidence>
<keyword evidence="11 15" id="KW-0560">Oxidoreductase</keyword>
<dbReference type="SUPFAM" id="SSF55347">
    <property type="entry name" value="Glyceraldehyde-3-phosphate dehydrogenase-like, C-terminal domain"/>
    <property type="match status" value="1"/>
</dbReference>
<feature type="binding site" evidence="15">
    <location>
        <position position="153"/>
    </location>
    <ligand>
        <name>substrate</name>
    </ligand>
</feature>
<dbReference type="Gene3D" id="3.40.50.720">
    <property type="entry name" value="NAD(P)-binding Rossmann-like Domain"/>
    <property type="match status" value="1"/>
</dbReference>
<keyword evidence="10 15" id="KW-0220">Diaminopimelate biosynthesis</keyword>
<feature type="binding site" evidence="15">
    <location>
        <position position="227"/>
    </location>
    <ligand>
        <name>substrate</name>
    </ligand>
</feature>
<evidence type="ECO:0000256" key="9">
    <source>
        <dbReference type="ARBA" id="ARBA00022857"/>
    </source>
</evidence>
<dbReference type="PANTHER" id="PTHR46278">
    <property type="entry name" value="DEHYDROGENASE, PUTATIVE-RELATED"/>
    <property type="match status" value="1"/>
</dbReference>
<evidence type="ECO:0000256" key="10">
    <source>
        <dbReference type="ARBA" id="ARBA00022915"/>
    </source>
</evidence>
<comment type="caution">
    <text evidence="15">Lacks conserved residue(s) required for the propagation of feature annotation.</text>
</comment>
<comment type="pathway">
    <text evidence="2 15">Amino-acid biosynthesis; L-lysine biosynthesis via DAP pathway; (S)-tetrahydrodipicolinate from L-aspartate: step 2/4.</text>
</comment>
<keyword evidence="9 15" id="KW-0521">NADP</keyword>
<evidence type="ECO:0000256" key="3">
    <source>
        <dbReference type="ARBA" id="ARBA00005097"/>
    </source>
</evidence>
<dbReference type="CDD" id="cd02316">
    <property type="entry name" value="VcASADH2_like_N"/>
    <property type="match status" value="1"/>
</dbReference>
<dbReference type="InterPro" id="IPR000534">
    <property type="entry name" value="Semialdehyde_DH_NAD-bd"/>
</dbReference>
<dbReference type="SMART" id="SM00859">
    <property type="entry name" value="Semialdhyde_dh"/>
    <property type="match status" value="1"/>
</dbReference>
<evidence type="ECO:0000256" key="7">
    <source>
        <dbReference type="ARBA" id="ARBA00022605"/>
    </source>
</evidence>
<dbReference type="CDD" id="cd18131">
    <property type="entry name" value="ASADH_C_bac_euk_like"/>
    <property type="match status" value="1"/>
</dbReference>
<dbReference type="SUPFAM" id="SSF51735">
    <property type="entry name" value="NAD(P)-binding Rossmann-fold domains"/>
    <property type="match status" value="1"/>
</dbReference>
<organism evidence="17 18">
    <name type="scientific">Polaribacter marinivivus</name>
    <dbReference type="NCBI Taxonomy" id="1524260"/>
    <lineage>
        <taxon>Bacteria</taxon>
        <taxon>Pseudomonadati</taxon>
        <taxon>Bacteroidota</taxon>
        <taxon>Flavobacteriia</taxon>
        <taxon>Flavobacteriales</taxon>
        <taxon>Flavobacteriaceae</taxon>
    </lineage>
</organism>
<comment type="caution">
    <text evidence="17">The sequence shown here is derived from an EMBL/GenBank/DDBJ whole genome shotgun (WGS) entry which is preliminary data.</text>
</comment>
<dbReference type="Pfam" id="PF01118">
    <property type="entry name" value="Semialdhyde_dh"/>
    <property type="match status" value="1"/>
</dbReference>
<evidence type="ECO:0000256" key="2">
    <source>
        <dbReference type="ARBA" id="ARBA00005076"/>
    </source>
</evidence>
<dbReference type="PIRSF" id="PIRSF000148">
    <property type="entry name" value="ASA_dh"/>
    <property type="match status" value="1"/>
</dbReference>
<sequence length="329" mass="36127">MKVAVVGATGMVGTVMLKVLEERNLPITELIPVASERSAGKKLSYKGNNYTVVTLQDAVNMKPDVALFSAGGDTSLEWSPKFAEVGTTVIDNSSAWRMDPDKKLVVPEINGDVLTSEDKIIANPNCSTIQLVMALAPLHAKYKMKRVVISTYQSVSGTGVKAVQQLDNEEAGIDGEMAYPHKIGRNALPHCDIFLENGYTKEEMKLVKEPKKILRDDSFSVTATAVRIPTAGGHSEAVNVQFHNDFDVDEVRKILSETPGVIVEDDLANNIYPMPINANDKDEVFVGRIRRDESQENTLNLWIVADNLRKGAATNTIQIAEYLIEKNLV</sequence>
<evidence type="ECO:0000256" key="8">
    <source>
        <dbReference type="ARBA" id="ARBA00022697"/>
    </source>
</evidence>
<comment type="catalytic activity">
    <reaction evidence="14 15">
        <text>L-aspartate 4-semialdehyde + phosphate + NADP(+) = 4-phospho-L-aspartate + NADPH + H(+)</text>
        <dbReference type="Rhea" id="RHEA:24284"/>
        <dbReference type="ChEBI" id="CHEBI:15378"/>
        <dbReference type="ChEBI" id="CHEBI:43474"/>
        <dbReference type="ChEBI" id="CHEBI:57535"/>
        <dbReference type="ChEBI" id="CHEBI:57783"/>
        <dbReference type="ChEBI" id="CHEBI:58349"/>
        <dbReference type="ChEBI" id="CHEBI:537519"/>
        <dbReference type="EC" id="1.2.1.11"/>
    </reaction>
</comment>
<feature type="binding site" evidence="15">
    <location>
        <begin position="9"/>
        <end position="12"/>
    </location>
    <ligand>
        <name>NADP(+)</name>
        <dbReference type="ChEBI" id="CHEBI:58349"/>
    </ligand>
</feature>
<evidence type="ECO:0000256" key="5">
    <source>
        <dbReference type="ARBA" id="ARBA00011738"/>
    </source>
</evidence>
<feature type="binding site" evidence="15">
    <location>
        <begin position="37"/>
        <end position="38"/>
    </location>
    <ligand>
        <name>NADP(+)</name>
        <dbReference type="ChEBI" id="CHEBI:58349"/>
    </ligand>
</feature>
<dbReference type="NCBIfam" id="TIGR01296">
    <property type="entry name" value="asd_B"/>
    <property type="match status" value="1"/>
</dbReference>